<dbReference type="GO" id="GO:0016301">
    <property type="term" value="F:kinase activity"/>
    <property type="evidence" value="ECO:0007669"/>
    <property type="project" value="UniProtKB-KW"/>
</dbReference>
<evidence type="ECO:0000313" key="11">
    <source>
        <dbReference type="Proteomes" id="UP001468798"/>
    </source>
</evidence>
<keyword evidence="6 10" id="KW-0418">Kinase</keyword>
<reference evidence="10 11" key="1">
    <citation type="submission" date="2024-03" db="EMBL/GenBank/DDBJ databases">
        <title>Two novel species of the genus Flavobacterium exhibiting potentially degradation of complex polysaccharides.</title>
        <authorList>
            <person name="Lian X."/>
        </authorList>
    </citation>
    <scope>NUCLEOTIDE SEQUENCE [LARGE SCALE GENOMIC DNA]</scope>
    <source>
        <strain evidence="10 11">N6</strain>
    </source>
</reference>
<keyword evidence="5 8" id="KW-0812">Transmembrane</keyword>
<protein>
    <recommendedName>
        <fullName evidence="2">histidine kinase</fullName>
        <ecNumber evidence="2">2.7.13.3</ecNumber>
    </recommendedName>
</protein>
<keyword evidence="8" id="KW-0472">Membrane</keyword>
<dbReference type="InterPro" id="IPR036097">
    <property type="entry name" value="HisK_dim/P_sf"/>
</dbReference>
<evidence type="ECO:0000256" key="1">
    <source>
        <dbReference type="ARBA" id="ARBA00000085"/>
    </source>
</evidence>
<evidence type="ECO:0000256" key="4">
    <source>
        <dbReference type="ARBA" id="ARBA00022679"/>
    </source>
</evidence>
<evidence type="ECO:0000256" key="8">
    <source>
        <dbReference type="SAM" id="Phobius"/>
    </source>
</evidence>
<keyword evidence="3" id="KW-0597">Phosphoprotein</keyword>
<dbReference type="InterPro" id="IPR003594">
    <property type="entry name" value="HATPase_dom"/>
</dbReference>
<dbReference type="PANTHER" id="PTHR45436:SF5">
    <property type="entry name" value="SENSOR HISTIDINE KINASE TRCS"/>
    <property type="match status" value="1"/>
</dbReference>
<dbReference type="SUPFAM" id="SSF47384">
    <property type="entry name" value="Homodimeric domain of signal transducing histidine kinase"/>
    <property type="match status" value="1"/>
</dbReference>
<keyword evidence="11" id="KW-1185">Reference proteome</keyword>
<dbReference type="EC" id="2.7.13.3" evidence="2"/>
<dbReference type="PROSITE" id="PS50109">
    <property type="entry name" value="HIS_KIN"/>
    <property type="match status" value="1"/>
</dbReference>
<evidence type="ECO:0000256" key="2">
    <source>
        <dbReference type="ARBA" id="ARBA00012438"/>
    </source>
</evidence>
<dbReference type="Proteomes" id="UP001468798">
    <property type="component" value="Unassembled WGS sequence"/>
</dbReference>
<dbReference type="Gene3D" id="3.30.565.10">
    <property type="entry name" value="Histidine kinase-like ATPase, C-terminal domain"/>
    <property type="match status" value="1"/>
</dbReference>
<dbReference type="RefSeq" id="WP_342691473.1">
    <property type="nucleotide sequence ID" value="NZ_JBCGDP010000006.1"/>
</dbReference>
<organism evidence="10 11">
    <name type="scientific">Flavobacterium polysaccharolyticum</name>
    <dbReference type="NCBI Taxonomy" id="3133148"/>
    <lineage>
        <taxon>Bacteria</taxon>
        <taxon>Pseudomonadati</taxon>
        <taxon>Bacteroidota</taxon>
        <taxon>Flavobacteriia</taxon>
        <taxon>Flavobacteriales</taxon>
        <taxon>Flavobacteriaceae</taxon>
        <taxon>Flavobacterium</taxon>
    </lineage>
</organism>
<gene>
    <name evidence="10" type="ORF">WFZ86_08130</name>
</gene>
<dbReference type="Pfam" id="PF00512">
    <property type="entry name" value="HisKA"/>
    <property type="match status" value="1"/>
</dbReference>
<comment type="caution">
    <text evidence="10">The sequence shown here is derived from an EMBL/GenBank/DDBJ whole genome shotgun (WGS) entry which is preliminary data.</text>
</comment>
<dbReference type="Pfam" id="PF02518">
    <property type="entry name" value="HATPase_c"/>
    <property type="match status" value="1"/>
</dbReference>
<feature type="domain" description="Histidine kinase" evidence="9">
    <location>
        <begin position="228"/>
        <end position="429"/>
    </location>
</feature>
<name>A0ABU9NMB1_9FLAO</name>
<feature type="transmembrane region" description="Helical" evidence="8">
    <location>
        <begin position="139"/>
        <end position="161"/>
    </location>
</feature>
<dbReference type="SUPFAM" id="SSF55874">
    <property type="entry name" value="ATPase domain of HSP90 chaperone/DNA topoisomerase II/histidine kinase"/>
    <property type="match status" value="1"/>
</dbReference>
<dbReference type="InterPro" id="IPR003661">
    <property type="entry name" value="HisK_dim/P_dom"/>
</dbReference>
<evidence type="ECO:0000313" key="10">
    <source>
        <dbReference type="EMBL" id="MEM0576464.1"/>
    </source>
</evidence>
<evidence type="ECO:0000256" key="5">
    <source>
        <dbReference type="ARBA" id="ARBA00022692"/>
    </source>
</evidence>
<dbReference type="CDD" id="cd00082">
    <property type="entry name" value="HisKA"/>
    <property type="match status" value="1"/>
</dbReference>
<evidence type="ECO:0000256" key="7">
    <source>
        <dbReference type="ARBA" id="ARBA00022989"/>
    </source>
</evidence>
<dbReference type="PANTHER" id="PTHR45436">
    <property type="entry name" value="SENSOR HISTIDINE KINASE YKOH"/>
    <property type="match status" value="1"/>
</dbReference>
<feature type="transmembrane region" description="Helical" evidence="8">
    <location>
        <begin position="20"/>
        <end position="37"/>
    </location>
</feature>
<dbReference type="EMBL" id="JBCGDP010000006">
    <property type="protein sequence ID" value="MEM0576464.1"/>
    <property type="molecule type" value="Genomic_DNA"/>
</dbReference>
<dbReference type="InterPro" id="IPR005467">
    <property type="entry name" value="His_kinase_dom"/>
</dbReference>
<sequence>MEQDINGKRNKKLLQKILKYYFIYAVVILFTIAPIFYEVSNILFEHEANEDLYAIKAEFDQFTKKDLTIKDIVLWNKFNRDITIEKFNGNSKDSLFDHNYYDALNKDNEPFRVLNSPVKIEHKWFTFSAKMNMVEKENLISSTVILFISLFLLLIIGFFIITKIISKKLWQPFYVALDKMELFEIDKFTSVKLITSTTEEFERLNNAINNLIHKNSSIYQSQREFIENAAHELQTPIAIFKGKLENIIQRKDLNSEQFKLIDDLNITTSKFVKLNKNLLVLSKIDSNSYYQIEKINLSEIINNQLDFFSEQALSKKINITTELLEEAIVNSNHFLVETLINNLFLNTINHNILNGKIHIKLTTDSIVFSNTGVLLPLQTEKMFERFSKSNPSSQGNGLGLSIIKKIVDTNHWTISYNYRDRMHHFEIVF</sequence>
<dbReference type="InterPro" id="IPR050428">
    <property type="entry name" value="TCS_sensor_his_kinase"/>
</dbReference>
<accession>A0ABU9NMB1</accession>
<keyword evidence="7 8" id="KW-1133">Transmembrane helix</keyword>
<comment type="catalytic activity">
    <reaction evidence="1">
        <text>ATP + protein L-histidine = ADP + protein N-phospho-L-histidine.</text>
        <dbReference type="EC" id="2.7.13.3"/>
    </reaction>
</comment>
<evidence type="ECO:0000256" key="6">
    <source>
        <dbReference type="ARBA" id="ARBA00022777"/>
    </source>
</evidence>
<keyword evidence="4" id="KW-0808">Transferase</keyword>
<evidence type="ECO:0000256" key="3">
    <source>
        <dbReference type="ARBA" id="ARBA00022553"/>
    </source>
</evidence>
<dbReference type="InterPro" id="IPR036890">
    <property type="entry name" value="HATPase_C_sf"/>
</dbReference>
<evidence type="ECO:0000259" key="9">
    <source>
        <dbReference type="PROSITE" id="PS50109"/>
    </source>
</evidence>
<dbReference type="SMART" id="SM00388">
    <property type="entry name" value="HisKA"/>
    <property type="match status" value="1"/>
</dbReference>
<dbReference type="Gene3D" id="1.10.287.130">
    <property type="match status" value="1"/>
</dbReference>
<proteinExistence type="predicted"/>